<dbReference type="AlphaFoldDB" id="A0A2W6AV86"/>
<accession>A0A934N3E4</accession>
<feature type="compositionally biased region" description="Low complexity" evidence="1">
    <location>
        <begin position="58"/>
        <end position="70"/>
    </location>
</feature>
<dbReference type="Proteomes" id="UP000606991">
    <property type="component" value="Unassembled WGS sequence"/>
</dbReference>
<dbReference type="EMBL" id="QHBU01000095">
    <property type="protein sequence ID" value="PZR81751.1"/>
    <property type="molecule type" value="Genomic_DNA"/>
</dbReference>
<accession>A0A2W6AV86</accession>
<dbReference type="PANTHER" id="PTHR34404:SF2">
    <property type="entry name" value="CONSERVED SERINE RICH PROTEIN"/>
    <property type="match status" value="1"/>
</dbReference>
<feature type="compositionally biased region" description="Low complexity" evidence="1">
    <location>
        <begin position="80"/>
        <end position="110"/>
    </location>
</feature>
<evidence type="ECO:0000256" key="1">
    <source>
        <dbReference type="SAM" id="MobiDB-lite"/>
    </source>
</evidence>
<evidence type="ECO:0000313" key="5">
    <source>
        <dbReference type="Proteomes" id="UP000248724"/>
    </source>
</evidence>
<comment type="caution">
    <text evidence="4">The sequence shown here is derived from an EMBL/GenBank/DDBJ whole genome shotgun (WGS) entry which is preliminary data.</text>
</comment>
<organism evidence="4 5">
    <name type="scientific">Candidatus Aeolococcus gillhamiae</name>
    <dbReference type="NCBI Taxonomy" id="3127015"/>
    <lineage>
        <taxon>Bacteria</taxon>
        <taxon>Bacillati</taxon>
        <taxon>Candidatus Dormiibacterota</taxon>
        <taxon>Candidatus Dormibacteria</taxon>
        <taxon>Candidatus Aeolococcales</taxon>
        <taxon>Candidatus Aeolococcaceae</taxon>
        <taxon>Candidatus Aeolococcus</taxon>
    </lineage>
</organism>
<reference evidence="4 5" key="1">
    <citation type="journal article" date="2017" name="Nature">
        <title>Atmospheric trace gases support primary production in Antarctic desert surface soil.</title>
        <authorList>
            <person name="Ji M."/>
            <person name="Greening C."/>
            <person name="Vanwonterghem I."/>
            <person name="Carere C.R."/>
            <person name="Bay S.K."/>
            <person name="Steen J.A."/>
            <person name="Montgomery K."/>
            <person name="Lines T."/>
            <person name="Beardall J."/>
            <person name="van Dorst J."/>
            <person name="Snape I."/>
            <person name="Stott M.B."/>
            <person name="Hugenholtz P."/>
            <person name="Ferrari B.C."/>
        </authorList>
    </citation>
    <scope>NUCLEOTIDE SEQUENCE [LARGE SCALE GENOMIC DNA]</scope>
    <source>
        <strain evidence="4">RRmetagenome_bin12</strain>
    </source>
</reference>
<feature type="region of interest" description="Disordered" evidence="1">
    <location>
        <begin position="58"/>
        <end position="110"/>
    </location>
</feature>
<reference evidence="4" key="2">
    <citation type="submission" date="2018-05" db="EMBL/GenBank/DDBJ databases">
        <authorList>
            <person name="Ferrari B."/>
        </authorList>
    </citation>
    <scope>NUCLEOTIDE SEQUENCE</scope>
    <source>
        <strain evidence="4">RRmetagenome_bin12</strain>
    </source>
</reference>
<evidence type="ECO:0000259" key="2">
    <source>
        <dbReference type="SMART" id="SM00834"/>
    </source>
</evidence>
<evidence type="ECO:0000313" key="3">
    <source>
        <dbReference type="EMBL" id="MBJ7594561.1"/>
    </source>
</evidence>
<dbReference type="Pfam" id="PF09723">
    <property type="entry name" value="Zn_ribbon_8"/>
    <property type="match status" value="1"/>
</dbReference>
<protein>
    <submittedName>
        <fullName evidence="4">FmdB family transcriptional regulator</fullName>
    </submittedName>
    <submittedName>
        <fullName evidence="3">Zinc ribbon domain-containing protein</fullName>
    </submittedName>
</protein>
<evidence type="ECO:0000313" key="4">
    <source>
        <dbReference type="EMBL" id="PZR81751.1"/>
    </source>
</evidence>
<dbReference type="RefSeq" id="WP_337310866.1">
    <property type="nucleotide sequence ID" value="NZ_JAEKNS010000074.1"/>
</dbReference>
<name>A0A2W6AV86_9BACT</name>
<dbReference type="InterPro" id="IPR013429">
    <property type="entry name" value="Regulatory_FmdB_Zinc_ribbon"/>
</dbReference>
<reference evidence="3 6" key="3">
    <citation type="submission" date="2020-10" db="EMBL/GenBank/DDBJ databases">
        <title>Ca. Dormibacterota MAGs.</title>
        <authorList>
            <person name="Montgomery K."/>
        </authorList>
    </citation>
    <scope>NUCLEOTIDE SEQUENCE [LARGE SCALE GENOMIC DNA]</scope>
    <source>
        <strain evidence="3">SC8812_S17_18</strain>
    </source>
</reference>
<dbReference type="SMART" id="SM00834">
    <property type="entry name" value="CxxC_CXXC_SSSS"/>
    <property type="match status" value="1"/>
</dbReference>
<feature type="domain" description="Putative regulatory protein FmdB zinc ribbon" evidence="2">
    <location>
        <begin position="1"/>
        <end position="41"/>
    </location>
</feature>
<gene>
    <name evidence="4" type="ORF">DLM65_05315</name>
    <name evidence="3" type="ORF">JF886_06795</name>
</gene>
<evidence type="ECO:0000313" key="6">
    <source>
        <dbReference type="Proteomes" id="UP000606991"/>
    </source>
</evidence>
<dbReference type="PANTHER" id="PTHR34404">
    <property type="entry name" value="REGULATORY PROTEIN, FMDB FAMILY"/>
    <property type="match status" value="1"/>
</dbReference>
<dbReference type="NCBIfam" id="TIGR02605">
    <property type="entry name" value="CxxC_CxxC_SSSS"/>
    <property type="match status" value="1"/>
</dbReference>
<sequence length="110" mass="11224">MPIYGYRCQSCQGEFEVQQRMSDPSLAACPDCGGAGTRLFYPAGILFKGSGFYKTDSRSTAAAASASSDKPASETAADSTKPAAPAKESPAPAATPKPAESTKPAKAATD</sequence>
<dbReference type="EMBL" id="JAEKNS010000074">
    <property type="protein sequence ID" value="MBJ7594561.1"/>
    <property type="molecule type" value="Genomic_DNA"/>
</dbReference>
<dbReference type="Proteomes" id="UP000248724">
    <property type="component" value="Unassembled WGS sequence"/>
</dbReference>
<proteinExistence type="predicted"/>